<feature type="compositionally biased region" description="Low complexity" evidence="1">
    <location>
        <begin position="827"/>
        <end position="839"/>
    </location>
</feature>
<dbReference type="EMBL" id="LSYV01000015">
    <property type="protein sequence ID" value="KXZ51092.1"/>
    <property type="molecule type" value="Genomic_DNA"/>
</dbReference>
<evidence type="ECO:0000313" key="3">
    <source>
        <dbReference type="Proteomes" id="UP000075714"/>
    </source>
</evidence>
<feature type="compositionally biased region" description="Polar residues" evidence="1">
    <location>
        <begin position="583"/>
        <end position="593"/>
    </location>
</feature>
<dbReference type="InterPro" id="IPR036322">
    <property type="entry name" value="WD40_repeat_dom_sf"/>
</dbReference>
<protein>
    <submittedName>
        <fullName evidence="2">Uncharacterized protein</fullName>
    </submittedName>
</protein>
<comment type="caution">
    <text evidence="2">The sequence shown here is derived from an EMBL/GenBank/DDBJ whole genome shotgun (WGS) entry which is preliminary data.</text>
</comment>
<feature type="compositionally biased region" description="Acidic residues" evidence="1">
    <location>
        <begin position="1"/>
        <end position="30"/>
    </location>
</feature>
<feature type="region of interest" description="Disordered" evidence="1">
    <location>
        <begin position="817"/>
        <end position="853"/>
    </location>
</feature>
<dbReference type="Pfam" id="PF00400">
    <property type="entry name" value="WD40"/>
    <property type="match status" value="2"/>
</dbReference>
<feature type="region of interest" description="Disordered" evidence="1">
    <location>
        <begin position="570"/>
        <end position="613"/>
    </location>
</feature>
<evidence type="ECO:0000313" key="2">
    <source>
        <dbReference type="EMBL" id="KXZ51092.1"/>
    </source>
</evidence>
<feature type="compositionally biased region" description="Low complexity" evidence="1">
    <location>
        <begin position="48"/>
        <end position="67"/>
    </location>
</feature>
<gene>
    <name evidence="2" type="ORF">GPECTOR_14g75</name>
</gene>
<feature type="region of interest" description="Disordered" evidence="1">
    <location>
        <begin position="712"/>
        <end position="766"/>
    </location>
</feature>
<dbReference type="OrthoDB" id="545814at2759"/>
<feature type="compositionally biased region" description="Basic and acidic residues" evidence="1">
    <location>
        <begin position="636"/>
        <end position="653"/>
    </location>
</feature>
<sequence>MQEEFGEGEFEDGSSGDMGDEAGTEGDGGDEGSTSASSDDGEADDQEGAAAGAVDGAAQPGETTDGGDTSDSDSDDEYRRATTKRVSTLALAIERELDGDSSELPTATQRGCMLYALPDACGAYSCTTKLAICRVPPPGRPGPLVEVCSTELQTSHYSIAVSPDGRFVAAGGDRGFLYIYAHVRQGPAPAGDGAGGDAALGPATSTGATAEAAPVVQPACLARLATFAFPVRGGFWGMNNMVRFGYFGGALRLLVATQDKAIYVFNVPAWDGSAATLASISDHQLFSCKGLPQWNAYWEQEPAPQPPAVASTATAAAAGAAVAPPAQGAAHVEAQAQQQGAGGQPQPQQPGARAQAEATAGRGAGGAARRYPNAGAARYWSARLPPASQPQPDIAPGARTPSFLLADAEEGGGQLVLQDVPATAAIVGWPSPLNCVESSPDGRWLAVGCDEPLLYLVPAGPDYPSRPMEMLLVPLPTSLPGRLAPGCQYCKFNHESSRLAASFDALFSVFVFDVPRRQLLFDMRHTQWQPPLALSWLPGRPGEAGLLAHAVDRQHVVLVDVDAPRTSLSRISVRPTGLRSGPSERQQPPSAAANNVAHAGSPHGEREAAATEVAPDGAALLSTHLLAGMRVGGRAAEEARARRQERRRLERPPRLTGLITTADGRLLLTTKTELLSFKLLLPAARWSRAVHRHMPPAFRAAVQALLLGAAAGHTPAPPLPPQQSSPRSSRIGGETSDGAAGSTKSSAGGEQGRGSGSSGAHRPTGLSCLPHDALEHVIAAASLPRQVWAKAPAEKALAFPLLDVWDASLEEKCVQSDAGGFGGPAGGASSSEVAGVSRGEQVDPWSDWDVAGR</sequence>
<accession>A0A150GMY5</accession>
<proteinExistence type="predicted"/>
<feature type="region of interest" description="Disordered" evidence="1">
    <location>
        <begin position="1"/>
        <end position="81"/>
    </location>
</feature>
<name>A0A150GMY5_GONPE</name>
<feature type="region of interest" description="Disordered" evidence="1">
    <location>
        <begin position="322"/>
        <end position="369"/>
    </location>
</feature>
<feature type="compositionally biased region" description="Low complexity" evidence="1">
    <location>
        <begin position="724"/>
        <end position="748"/>
    </location>
</feature>
<organism evidence="2 3">
    <name type="scientific">Gonium pectorale</name>
    <name type="common">Green alga</name>
    <dbReference type="NCBI Taxonomy" id="33097"/>
    <lineage>
        <taxon>Eukaryota</taxon>
        <taxon>Viridiplantae</taxon>
        <taxon>Chlorophyta</taxon>
        <taxon>core chlorophytes</taxon>
        <taxon>Chlorophyceae</taxon>
        <taxon>CS clade</taxon>
        <taxon>Chlamydomonadales</taxon>
        <taxon>Volvocaceae</taxon>
        <taxon>Gonium</taxon>
    </lineage>
</organism>
<dbReference type="InterPro" id="IPR001680">
    <property type="entry name" value="WD40_rpt"/>
</dbReference>
<dbReference type="Proteomes" id="UP000075714">
    <property type="component" value="Unassembled WGS sequence"/>
</dbReference>
<reference evidence="3" key="1">
    <citation type="journal article" date="2016" name="Nat. Commun.">
        <title>The Gonium pectorale genome demonstrates co-option of cell cycle regulation during the evolution of multicellularity.</title>
        <authorList>
            <person name="Hanschen E.R."/>
            <person name="Marriage T.N."/>
            <person name="Ferris P.J."/>
            <person name="Hamaji T."/>
            <person name="Toyoda A."/>
            <person name="Fujiyama A."/>
            <person name="Neme R."/>
            <person name="Noguchi H."/>
            <person name="Minakuchi Y."/>
            <person name="Suzuki M."/>
            <person name="Kawai-Toyooka H."/>
            <person name="Smith D.R."/>
            <person name="Sparks H."/>
            <person name="Anderson J."/>
            <person name="Bakaric R."/>
            <person name="Luria V."/>
            <person name="Karger A."/>
            <person name="Kirschner M.W."/>
            <person name="Durand P.M."/>
            <person name="Michod R.E."/>
            <person name="Nozaki H."/>
            <person name="Olson B.J."/>
        </authorList>
    </citation>
    <scope>NUCLEOTIDE SEQUENCE [LARGE SCALE GENOMIC DNA]</scope>
    <source>
        <strain evidence="3">NIES-2863</strain>
    </source>
</reference>
<feature type="region of interest" description="Disordered" evidence="1">
    <location>
        <begin position="636"/>
        <end position="656"/>
    </location>
</feature>
<evidence type="ECO:0000256" key="1">
    <source>
        <dbReference type="SAM" id="MobiDB-lite"/>
    </source>
</evidence>
<dbReference type="SUPFAM" id="SSF50978">
    <property type="entry name" value="WD40 repeat-like"/>
    <property type="match status" value="1"/>
</dbReference>
<dbReference type="STRING" id="33097.A0A150GMY5"/>
<dbReference type="AlphaFoldDB" id="A0A150GMY5"/>
<keyword evidence="3" id="KW-1185">Reference proteome</keyword>